<feature type="chain" id="PRO_5032604726" evidence="5">
    <location>
        <begin position="31"/>
        <end position="570"/>
    </location>
</feature>
<dbReference type="CDD" id="cd08506">
    <property type="entry name" value="PBP2_clavulanate_OppA2"/>
    <property type="match status" value="1"/>
</dbReference>
<evidence type="ECO:0000256" key="4">
    <source>
        <dbReference type="ARBA" id="ARBA00022729"/>
    </source>
</evidence>
<dbReference type="InterPro" id="IPR000914">
    <property type="entry name" value="SBP_5_dom"/>
</dbReference>
<dbReference type="GO" id="GO:1904680">
    <property type="term" value="F:peptide transmembrane transporter activity"/>
    <property type="evidence" value="ECO:0007669"/>
    <property type="project" value="TreeGrafter"/>
</dbReference>
<organism evidence="7 8">
    <name type="scientific">Endobacter medicaginis</name>
    <dbReference type="NCBI Taxonomy" id="1181271"/>
    <lineage>
        <taxon>Bacteria</taxon>
        <taxon>Pseudomonadati</taxon>
        <taxon>Pseudomonadota</taxon>
        <taxon>Alphaproteobacteria</taxon>
        <taxon>Acetobacterales</taxon>
        <taxon>Acetobacteraceae</taxon>
        <taxon>Endobacter</taxon>
    </lineage>
</organism>
<reference evidence="7 8" key="1">
    <citation type="submission" date="2020-06" db="EMBL/GenBank/DDBJ databases">
        <title>Description of novel acetic acid bacteria.</title>
        <authorList>
            <person name="Sombolestani A."/>
        </authorList>
    </citation>
    <scope>NUCLEOTIDE SEQUENCE [LARGE SCALE GENOMIC DNA]</scope>
    <source>
        <strain evidence="7 8">LMG 26838</strain>
    </source>
</reference>
<dbReference type="Proteomes" id="UP000565205">
    <property type="component" value="Unassembled WGS sequence"/>
</dbReference>
<comment type="subcellular location">
    <subcellularLocation>
        <location evidence="1">Periplasm</location>
    </subcellularLocation>
</comment>
<dbReference type="PANTHER" id="PTHR30290:SF10">
    <property type="entry name" value="PERIPLASMIC OLIGOPEPTIDE-BINDING PROTEIN-RELATED"/>
    <property type="match status" value="1"/>
</dbReference>
<evidence type="ECO:0000259" key="6">
    <source>
        <dbReference type="Pfam" id="PF00496"/>
    </source>
</evidence>
<dbReference type="EMBL" id="JABXXQ010000021">
    <property type="protein sequence ID" value="NVN29229.1"/>
    <property type="molecule type" value="Genomic_DNA"/>
</dbReference>
<feature type="domain" description="Solute-binding protein family 5" evidence="6">
    <location>
        <begin position="95"/>
        <end position="481"/>
    </location>
</feature>
<evidence type="ECO:0000256" key="2">
    <source>
        <dbReference type="ARBA" id="ARBA00005695"/>
    </source>
</evidence>
<dbReference type="InterPro" id="IPR039424">
    <property type="entry name" value="SBP_5"/>
</dbReference>
<evidence type="ECO:0000256" key="5">
    <source>
        <dbReference type="SAM" id="SignalP"/>
    </source>
</evidence>
<keyword evidence="4 5" id="KW-0732">Signal</keyword>
<dbReference type="Gene3D" id="3.40.190.10">
    <property type="entry name" value="Periplasmic binding protein-like II"/>
    <property type="match status" value="1"/>
</dbReference>
<evidence type="ECO:0000313" key="8">
    <source>
        <dbReference type="Proteomes" id="UP000565205"/>
    </source>
</evidence>
<dbReference type="InterPro" id="IPR030678">
    <property type="entry name" value="Peptide/Ni-bd"/>
</dbReference>
<dbReference type="GO" id="GO:0015833">
    <property type="term" value="P:peptide transport"/>
    <property type="evidence" value="ECO:0007669"/>
    <property type="project" value="TreeGrafter"/>
</dbReference>
<keyword evidence="3" id="KW-0813">Transport</keyword>
<dbReference type="AlphaFoldDB" id="A0A850NL86"/>
<proteinExistence type="inferred from homology"/>
<comment type="caution">
    <text evidence="7">The sequence shown here is derived from an EMBL/GenBank/DDBJ whole genome shotgun (WGS) entry which is preliminary data.</text>
</comment>
<dbReference type="SUPFAM" id="SSF53850">
    <property type="entry name" value="Periplasmic binding protein-like II"/>
    <property type="match status" value="1"/>
</dbReference>
<evidence type="ECO:0000256" key="1">
    <source>
        <dbReference type="ARBA" id="ARBA00004418"/>
    </source>
</evidence>
<protein>
    <submittedName>
        <fullName evidence="7">ABC transporter substrate-binding protein</fullName>
    </submittedName>
</protein>
<feature type="signal peptide" evidence="5">
    <location>
        <begin position="1"/>
        <end position="30"/>
    </location>
</feature>
<dbReference type="Gene3D" id="3.10.105.10">
    <property type="entry name" value="Dipeptide-binding Protein, Domain 3"/>
    <property type="match status" value="1"/>
</dbReference>
<comment type="similarity">
    <text evidence="2">Belongs to the bacterial solute-binding protein 5 family.</text>
</comment>
<gene>
    <name evidence="7" type="ORF">HUK83_02590</name>
</gene>
<name>A0A850NL86_9PROT</name>
<evidence type="ECO:0000313" key="7">
    <source>
        <dbReference type="EMBL" id="NVN29229.1"/>
    </source>
</evidence>
<dbReference type="PANTHER" id="PTHR30290">
    <property type="entry name" value="PERIPLASMIC BINDING COMPONENT OF ABC TRANSPORTER"/>
    <property type="match status" value="1"/>
</dbReference>
<dbReference type="GO" id="GO:0043190">
    <property type="term" value="C:ATP-binding cassette (ABC) transporter complex"/>
    <property type="evidence" value="ECO:0007669"/>
    <property type="project" value="InterPro"/>
</dbReference>
<dbReference type="Pfam" id="PF00496">
    <property type="entry name" value="SBP_bac_5"/>
    <property type="match status" value="1"/>
</dbReference>
<sequence>MAGPASSFCAAMRFRSILLAGLVWSGPAMPADLLPATQYDPAHRGGTLRLAADGPGGTIDPAINYQSEFAQLFTVTYDGLTTFRKARGRASDEAIADLAEALPEPLDGGLTYVFHLRRGIRFSDGREVRVADVVASMRRLFIVHSPTSGSFFGSIVGADACLRDSSHCTLPGVIGDEAAGTITFHLTHPDADFFDKLAFPHASILPADTPLHDLGNDAPPTTGPYRFVSYNPNSQLVMERNPFFHVWNAEAQPDGYADRIVYTFGVPDEAQVTAVENGQYDWGFDNIPLDRLGELGDRFTAQTHIEGLYAIYYITMNTRLAPFDNVLVRRAINYAVNRHAISILYGGTAISQPLCDMTPPGIAGHVGTCPYTKGADLDHPAPAWAAPDMERAKQLVEQSGTRGQHITLIISNRAAEQAMGAYLQSMLTELGYKTSLKAITNDIQFNYIQNTNNRVQIALTDWYADYAKPSDFIYDLFSCTSFHPGSDASINITGLCDPGIEALMDRAGVVSVTDRARGAQLWADAGRAIQALAPTAPLIQIDRVNVVSKRLGNFFTTDLYHLLFSQVWVR</sequence>
<accession>A0A850NL86</accession>
<evidence type="ECO:0000256" key="3">
    <source>
        <dbReference type="ARBA" id="ARBA00022448"/>
    </source>
</evidence>
<dbReference type="PIRSF" id="PIRSF002741">
    <property type="entry name" value="MppA"/>
    <property type="match status" value="1"/>
</dbReference>
<dbReference type="GO" id="GO:0030288">
    <property type="term" value="C:outer membrane-bounded periplasmic space"/>
    <property type="evidence" value="ECO:0007669"/>
    <property type="project" value="UniProtKB-ARBA"/>
</dbReference>